<dbReference type="InterPro" id="IPR027417">
    <property type="entry name" value="P-loop_NTPase"/>
</dbReference>
<gene>
    <name evidence="8" type="ORF">JD844_025534</name>
</gene>
<keyword evidence="1 4" id="KW-0479">Metal-binding</keyword>
<reference evidence="8 9" key="1">
    <citation type="journal article" date="2022" name="Gigascience">
        <title>A chromosome-level genome assembly and annotation of the desert horned lizard, Phrynosoma platyrhinos, provides insight into chromosomal rearrangements among reptiles.</title>
        <authorList>
            <person name="Koochekian N."/>
            <person name="Ascanio A."/>
            <person name="Farleigh K."/>
            <person name="Card D.C."/>
            <person name="Schield D.R."/>
            <person name="Castoe T.A."/>
            <person name="Jezkova T."/>
        </authorList>
    </citation>
    <scope>NUCLEOTIDE SEQUENCE [LARGE SCALE GENOMIC DNA]</scope>
    <source>
        <strain evidence="8">NK-2021</strain>
    </source>
</reference>
<organism evidence="8 9">
    <name type="scientific">Phrynosoma platyrhinos</name>
    <name type="common">Desert horned lizard</name>
    <dbReference type="NCBI Taxonomy" id="52577"/>
    <lineage>
        <taxon>Eukaryota</taxon>
        <taxon>Metazoa</taxon>
        <taxon>Chordata</taxon>
        <taxon>Craniata</taxon>
        <taxon>Vertebrata</taxon>
        <taxon>Euteleostomi</taxon>
        <taxon>Lepidosauria</taxon>
        <taxon>Squamata</taxon>
        <taxon>Bifurcata</taxon>
        <taxon>Unidentata</taxon>
        <taxon>Episquamata</taxon>
        <taxon>Toxicofera</taxon>
        <taxon>Iguania</taxon>
        <taxon>Phrynosomatidae</taxon>
        <taxon>Phrynosomatinae</taxon>
        <taxon>Phrynosoma</taxon>
    </lineage>
</organism>
<keyword evidence="2 4" id="KW-0863">Zinc-finger</keyword>
<evidence type="ECO:0000256" key="2">
    <source>
        <dbReference type="ARBA" id="ARBA00022771"/>
    </source>
</evidence>
<evidence type="ECO:0000256" key="5">
    <source>
        <dbReference type="SAM" id="MobiDB-lite"/>
    </source>
</evidence>
<dbReference type="SUPFAM" id="SSF90229">
    <property type="entry name" value="CCCH zinc finger"/>
    <property type="match status" value="1"/>
</dbReference>
<accession>A0ABQ7SZW0</accession>
<dbReference type="Pfam" id="PF05773">
    <property type="entry name" value="RWD"/>
    <property type="match status" value="1"/>
</dbReference>
<keyword evidence="9" id="KW-1185">Reference proteome</keyword>
<feature type="domain" description="UBA" evidence="6">
    <location>
        <begin position="158"/>
        <end position="203"/>
    </location>
</feature>
<dbReference type="Gene3D" id="3.40.50.300">
    <property type="entry name" value="P-loop containing nucleotide triphosphate hydrolases"/>
    <property type="match status" value="1"/>
</dbReference>
<name>A0ABQ7SZW0_PHRPL</name>
<sequence length="631" mass="70822">MSSSGKRRGRPNRGGGRGGKGRGGRGGGGGGSGRPSKHQGSGSKKGSDKIWDDDDDFCVFSGAREVPSSVNRGYAQTRHVSKTMMPLQTLHMTSENQRRVKELLLELQGQELTDGPEMPVLGDDESDEPDDLDDNQCWSQNPAVSKRQANVSQASVNHVPETEVSSFAVHKLSRYGFDSERCRAVLKSYNGNIGASLEDLLLQCFSEKFAERMQITESAAQASTEDCLEQRREEAFALRSICGDKFVERIQNRVWTITLDLAHLTEILSKHKKEPSNTSNGLNPASLEICKHYLRGDCRFGSRCRFKHDTPNKQKTLPNIRDDSHLRLNSDNAPVYELEVRFPEDNKYPYQAPLVAFYSTNENLPLACRLHIAEFLYEKALISSESNEPVIYAFITYLEDEAEVTKLLSKTSHKYSVPALPLTMPSARTSTDVDKQRFPNNSYVPSQTLEATKELVIEEDEDDGEELQTVHVETESYVNLKKKLLKKYTTPAKSISKENLKICKQFSIKKSSRHYQAMLQERQKLPAWEKRETILRLLNQHQVLVVSGMTGCGKTTQIPQFILDSSLEGPPSKLANIICTQPRRISAISVAERVAKERTERVGVTVGYQIRLESVMVCLFLLYIYSSGELG</sequence>
<proteinExistence type="predicted"/>
<keyword evidence="3 4" id="KW-0862">Zinc</keyword>
<evidence type="ECO:0000259" key="7">
    <source>
        <dbReference type="PROSITE" id="PS50103"/>
    </source>
</evidence>
<dbReference type="InterPro" id="IPR015940">
    <property type="entry name" value="UBA"/>
</dbReference>
<protein>
    <recommendedName>
        <fullName evidence="10">ATP-dependent RNA helicase DHX57</fullName>
    </recommendedName>
</protein>
<dbReference type="Pfam" id="PF00642">
    <property type="entry name" value="zf-CCCH"/>
    <property type="match status" value="1"/>
</dbReference>
<dbReference type="InterPro" id="IPR036855">
    <property type="entry name" value="Znf_CCCH_sf"/>
</dbReference>
<evidence type="ECO:0000256" key="3">
    <source>
        <dbReference type="ARBA" id="ARBA00022833"/>
    </source>
</evidence>
<feature type="region of interest" description="Disordered" evidence="5">
    <location>
        <begin position="1"/>
        <end position="54"/>
    </location>
</feature>
<dbReference type="PROSITE" id="PS50103">
    <property type="entry name" value="ZF_C3H1"/>
    <property type="match status" value="1"/>
</dbReference>
<dbReference type="SUPFAM" id="SSF52540">
    <property type="entry name" value="P-loop containing nucleoside triphosphate hydrolases"/>
    <property type="match status" value="1"/>
</dbReference>
<evidence type="ECO:0008006" key="10">
    <source>
        <dbReference type="Google" id="ProtNLM"/>
    </source>
</evidence>
<feature type="zinc finger region" description="C3H1-type" evidence="4">
    <location>
        <begin position="284"/>
        <end position="311"/>
    </location>
</feature>
<dbReference type="EMBL" id="JAIPUX010003289">
    <property type="protein sequence ID" value="KAH0622820.1"/>
    <property type="molecule type" value="Genomic_DNA"/>
</dbReference>
<dbReference type="PANTHER" id="PTHR18934:SF145">
    <property type="entry name" value="ATP-DEPENDENT RNA HELICASE DHX57-RELATED"/>
    <property type="match status" value="1"/>
</dbReference>
<dbReference type="CDD" id="cd14317">
    <property type="entry name" value="UBA_DHX57"/>
    <property type="match status" value="1"/>
</dbReference>
<feature type="region of interest" description="Disordered" evidence="5">
    <location>
        <begin position="110"/>
        <end position="139"/>
    </location>
</feature>
<comment type="caution">
    <text evidence="8">The sequence shown here is derived from an EMBL/GenBank/DDBJ whole genome shotgun (WGS) entry which is preliminary data.</text>
</comment>
<dbReference type="InterPro" id="IPR042615">
    <property type="entry name" value="DHX57_UBA"/>
</dbReference>
<dbReference type="PROSITE" id="PS50030">
    <property type="entry name" value="UBA"/>
    <property type="match status" value="1"/>
</dbReference>
<dbReference type="PANTHER" id="PTHR18934">
    <property type="entry name" value="ATP-DEPENDENT RNA HELICASE"/>
    <property type="match status" value="1"/>
</dbReference>
<dbReference type="InterPro" id="IPR000571">
    <property type="entry name" value="Znf_CCCH"/>
</dbReference>
<dbReference type="InterPro" id="IPR006575">
    <property type="entry name" value="RWD_dom"/>
</dbReference>
<dbReference type="CDD" id="cd23825">
    <property type="entry name" value="RWD_DHX57"/>
    <property type="match status" value="1"/>
</dbReference>
<dbReference type="Gene3D" id="4.10.1000.10">
    <property type="entry name" value="Zinc finger, CCCH-type"/>
    <property type="match status" value="1"/>
</dbReference>
<evidence type="ECO:0000313" key="8">
    <source>
        <dbReference type="EMBL" id="KAH0622820.1"/>
    </source>
</evidence>
<evidence type="ECO:0000256" key="4">
    <source>
        <dbReference type="PROSITE-ProRule" id="PRU00723"/>
    </source>
</evidence>
<dbReference type="Proteomes" id="UP000826234">
    <property type="component" value="Unassembled WGS sequence"/>
</dbReference>
<feature type="domain" description="C3H1-type" evidence="7">
    <location>
        <begin position="284"/>
        <end position="311"/>
    </location>
</feature>
<evidence type="ECO:0000259" key="6">
    <source>
        <dbReference type="PROSITE" id="PS50030"/>
    </source>
</evidence>
<feature type="compositionally biased region" description="Basic residues" evidence="5">
    <location>
        <begin position="1"/>
        <end position="11"/>
    </location>
</feature>
<evidence type="ECO:0000313" key="9">
    <source>
        <dbReference type="Proteomes" id="UP000826234"/>
    </source>
</evidence>
<dbReference type="SMART" id="SM00356">
    <property type="entry name" value="ZnF_C3H1"/>
    <property type="match status" value="1"/>
</dbReference>
<evidence type="ECO:0000256" key="1">
    <source>
        <dbReference type="ARBA" id="ARBA00022723"/>
    </source>
</evidence>
<feature type="compositionally biased region" description="Gly residues" evidence="5">
    <location>
        <begin position="24"/>
        <end position="33"/>
    </location>
</feature>
<feature type="compositionally biased region" description="Acidic residues" evidence="5">
    <location>
        <begin position="122"/>
        <end position="134"/>
    </location>
</feature>